<feature type="transmembrane region" description="Helical" evidence="1">
    <location>
        <begin position="236"/>
        <end position="257"/>
    </location>
</feature>
<feature type="transmembrane region" description="Helical" evidence="1">
    <location>
        <begin position="292"/>
        <end position="312"/>
    </location>
</feature>
<dbReference type="EMBL" id="JANAFB010000026">
    <property type="protein sequence ID" value="MCP3426458.1"/>
    <property type="molecule type" value="Genomic_DNA"/>
</dbReference>
<feature type="transmembrane region" description="Helical" evidence="1">
    <location>
        <begin position="383"/>
        <end position="402"/>
    </location>
</feature>
<gene>
    <name evidence="2" type="ORF">NBM05_10700</name>
</gene>
<name>A0A9X2KIP5_9MICC</name>
<keyword evidence="1" id="KW-1133">Transmembrane helix</keyword>
<feature type="transmembrane region" description="Helical" evidence="1">
    <location>
        <begin position="407"/>
        <end position="428"/>
    </location>
</feature>
<proteinExistence type="predicted"/>
<dbReference type="AlphaFoldDB" id="A0A9X2KIP5"/>
<protein>
    <submittedName>
        <fullName evidence="2">Uncharacterized protein</fullName>
    </submittedName>
</protein>
<dbReference type="RefSeq" id="WP_254167163.1">
    <property type="nucleotide sequence ID" value="NZ_JANAFB010000026.1"/>
</dbReference>
<keyword evidence="1" id="KW-0812">Transmembrane</keyword>
<feature type="transmembrane region" description="Helical" evidence="1">
    <location>
        <begin position="181"/>
        <end position="202"/>
    </location>
</feature>
<feature type="transmembrane region" description="Helical" evidence="1">
    <location>
        <begin position="211"/>
        <end position="230"/>
    </location>
</feature>
<accession>A0A9X2KIP5</accession>
<sequence>MVFAFVLCVLCLVVPGALIASAARMRAFDVVAVAPALSVACVGLSAMLGGVVGVPWGWWLPLGLGALIALILVFVPLGRSRRRGQHVRRGGDWVAWGGLVFGAALGAIQMVAAIGNMSSFSNTFDNTFHLNAVRFIIDNGNASPLFVGSMNAGDGPSFYYPSAWHAIAAVLVQVTGVSVPVATNVLSIVVVCMVWPLSLILLARALSSNRFSWLFAGVLSSAFAVFPLLLLRHGVLYPNILGIAILPAALGLIVWALRGTPLTGATRSQGMVLGALAAGGTALGHPNAVLSLIVLAAPAVLARVIWLVARLIRWKRQPHPAGAATPATRTGTVAEAVIFLVLLGAIPFLWGAMRFDTVEPYRLIQVPVGEAILRTLGMAPLRYTISTFSVIAIVASMLVLLIRRKHLWLILSYAVLAFLYVAGVSMPWEARDAITGLWYNDMYRITALFPVIGIPLIATAAGELCSLLSRSLARRASRDAPSDVEARDIRRLTRRVVSPAAACVVVVGLLVPAFAATSMREGERDAAWAFNTYDDSQIVTPDELAVMQHVTDVVPEGDTVMVNPWTGAAMTYGLTGRKTSSYHLLETQTAPMAYLAKNLDFAYEDPLVCQYVRENDAYYVLDFGVTEALGESHRDEYGGLLGLEESGVAQTVYSAGDAKLLRIVACPQ</sequence>
<feature type="transmembrane region" description="Helical" evidence="1">
    <location>
        <begin position="448"/>
        <end position="468"/>
    </location>
</feature>
<keyword evidence="1" id="KW-0472">Membrane</keyword>
<evidence type="ECO:0000256" key="1">
    <source>
        <dbReference type="SAM" id="Phobius"/>
    </source>
</evidence>
<dbReference type="Proteomes" id="UP001139502">
    <property type="component" value="Unassembled WGS sequence"/>
</dbReference>
<evidence type="ECO:0000313" key="3">
    <source>
        <dbReference type="Proteomes" id="UP001139502"/>
    </source>
</evidence>
<feature type="transmembrane region" description="Helical" evidence="1">
    <location>
        <begin position="333"/>
        <end position="353"/>
    </location>
</feature>
<dbReference type="InterPro" id="IPR046671">
    <property type="entry name" value="DUF6541"/>
</dbReference>
<evidence type="ECO:0000313" key="2">
    <source>
        <dbReference type="EMBL" id="MCP3426458.1"/>
    </source>
</evidence>
<feature type="transmembrane region" description="Helical" evidence="1">
    <location>
        <begin position="93"/>
        <end position="114"/>
    </location>
</feature>
<feature type="transmembrane region" description="Helical" evidence="1">
    <location>
        <begin position="56"/>
        <end position="77"/>
    </location>
</feature>
<dbReference type="Pfam" id="PF20176">
    <property type="entry name" value="DUF6541"/>
    <property type="match status" value="1"/>
</dbReference>
<feature type="transmembrane region" description="Helical" evidence="1">
    <location>
        <begin position="496"/>
        <end position="515"/>
    </location>
</feature>
<comment type="caution">
    <text evidence="2">The sequence shown here is derived from an EMBL/GenBank/DDBJ whole genome shotgun (WGS) entry which is preliminary data.</text>
</comment>
<organism evidence="2 3">
    <name type="scientific">Rothia santali</name>
    <dbReference type="NCBI Taxonomy" id="2949643"/>
    <lineage>
        <taxon>Bacteria</taxon>
        <taxon>Bacillati</taxon>
        <taxon>Actinomycetota</taxon>
        <taxon>Actinomycetes</taxon>
        <taxon>Micrococcales</taxon>
        <taxon>Micrococcaceae</taxon>
        <taxon>Rothia</taxon>
    </lineage>
</organism>
<reference evidence="2" key="1">
    <citation type="submission" date="2022-06" db="EMBL/GenBank/DDBJ databases">
        <title>Rothia sp. isolated from sandalwood seedling.</title>
        <authorList>
            <person name="Tuikhar N."/>
            <person name="Kirdat K."/>
            <person name="Thorat V."/>
            <person name="Swetha P."/>
            <person name="Padma S."/>
            <person name="Sundararaj R."/>
            <person name="Yadav A."/>
        </authorList>
    </citation>
    <scope>NUCLEOTIDE SEQUENCE</scope>
    <source>
        <strain evidence="2">AR01</strain>
    </source>
</reference>
<keyword evidence="3" id="KW-1185">Reference proteome</keyword>